<feature type="transmembrane region" description="Helical" evidence="1">
    <location>
        <begin position="12"/>
        <end position="36"/>
    </location>
</feature>
<keyword evidence="1" id="KW-0472">Membrane</keyword>
<comment type="caution">
    <text evidence="2">The sequence shown here is derived from an EMBL/GenBank/DDBJ whole genome shotgun (WGS) entry which is preliminary data.</text>
</comment>
<evidence type="ECO:0000313" key="2">
    <source>
        <dbReference type="EMBL" id="PWR73387.1"/>
    </source>
</evidence>
<keyword evidence="3" id="KW-1185">Reference proteome</keyword>
<sequence>MQPDPLSIGPVHYISVILISFYQISLWLSDTCIIFLQRAVCIAQTDNHSKILLDLKFFKTERVSLSG</sequence>
<keyword evidence="1" id="KW-0812">Transmembrane</keyword>
<keyword evidence="1" id="KW-1133">Transmembrane helix</keyword>
<dbReference type="Proteomes" id="UP000245934">
    <property type="component" value="Unassembled WGS sequence"/>
</dbReference>
<accession>A0A2V2NAN3</accession>
<dbReference type="EMBL" id="QGMZ01000018">
    <property type="protein sequence ID" value="PWR73387.1"/>
    <property type="molecule type" value="Genomic_DNA"/>
</dbReference>
<gene>
    <name evidence="2" type="ORF">DLD82_09030</name>
</gene>
<protein>
    <submittedName>
        <fullName evidence="2">Uncharacterized protein</fullName>
    </submittedName>
</protein>
<organism evidence="2 3">
    <name type="scientific">Methanospirillum stamsii</name>
    <dbReference type="NCBI Taxonomy" id="1277351"/>
    <lineage>
        <taxon>Archaea</taxon>
        <taxon>Methanobacteriati</taxon>
        <taxon>Methanobacteriota</taxon>
        <taxon>Stenosarchaea group</taxon>
        <taxon>Methanomicrobia</taxon>
        <taxon>Methanomicrobiales</taxon>
        <taxon>Methanospirillaceae</taxon>
        <taxon>Methanospirillum</taxon>
    </lineage>
</organism>
<name>A0A2V2NAN3_9EURY</name>
<dbReference type="AlphaFoldDB" id="A0A2V2NAN3"/>
<reference evidence="2 3" key="1">
    <citation type="submission" date="2018-05" db="EMBL/GenBank/DDBJ databases">
        <title>Draft genome of Methanospirillum stamsii Pt1.</title>
        <authorList>
            <person name="Dueholm M.S."/>
            <person name="Nielsen P.H."/>
            <person name="Bakmann L.F."/>
            <person name="Otzen D.E."/>
        </authorList>
    </citation>
    <scope>NUCLEOTIDE SEQUENCE [LARGE SCALE GENOMIC DNA]</scope>
    <source>
        <strain evidence="2 3">Pt1</strain>
    </source>
</reference>
<evidence type="ECO:0000313" key="3">
    <source>
        <dbReference type="Proteomes" id="UP000245934"/>
    </source>
</evidence>
<evidence type="ECO:0000256" key="1">
    <source>
        <dbReference type="SAM" id="Phobius"/>
    </source>
</evidence>
<proteinExistence type="predicted"/>